<dbReference type="GO" id="GO:0003964">
    <property type="term" value="F:RNA-directed DNA polymerase activity"/>
    <property type="evidence" value="ECO:0007669"/>
    <property type="project" value="UniProtKB-EC"/>
</dbReference>
<dbReference type="GO" id="GO:0015074">
    <property type="term" value="P:DNA integration"/>
    <property type="evidence" value="ECO:0007669"/>
    <property type="project" value="InterPro"/>
</dbReference>
<dbReference type="FunFam" id="3.30.420.10:FF:000063">
    <property type="entry name" value="Retrovirus-related Pol polyprotein from transposon 297-like Protein"/>
    <property type="match status" value="1"/>
</dbReference>
<feature type="domain" description="Cyclic nucleotide-binding" evidence="7">
    <location>
        <begin position="2690"/>
        <end position="2791"/>
    </location>
</feature>
<dbReference type="CDD" id="cd01647">
    <property type="entry name" value="RT_LTR"/>
    <property type="match status" value="2"/>
</dbReference>
<dbReference type="Pfam" id="PF23055">
    <property type="entry name" value="DUF7041"/>
    <property type="match status" value="1"/>
</dbReference>
<keyword evidence="6" id="KW-0472">Membrane</keyword>
<accession>A0A8R2LVL0</accession>
<feature type="domain" description="CCHC-type" evidence="8">
    <location>
        <begin position="221"/>
        <end position="236"/>
    </location>
</feature>
<evidence type="ECO:0000259" key="7">
    <source>
        <dbReference type="PROSITE" id="PS50042"/>
    </source>
</evidence>
<evidence type="ECO:0000259" key="9">
    <source>
        <dbReference type="PROSITE" id="PS50994"/>
    </source>
</evidence>
<dbReference type="InterPro" id="IPR001584">
    <property type="entry name" value="Integrase_cat-core"/>
</dbReference>
<dbReference type="Gene3D" id="3.30.70.270">
    <property type="match status" value="3"/>
</dbReference>
<feature type="compositionally biased region" description="Basic and acidic residues" evidence="5">
    <location>
        <begin position="3493"/>
        <end position="3509"/>
    </location>
</feature>
<dbReference type="PROSITE" id="PS50042">
    <property type="entry name" value="CNMP_BINDING_3"/>
    <property type="match status" value="4"/>
</dbReference>
<feature type="compositionally biased region" description="Polar residues" evidence="5">
    <location>
        <begin position="2659"/>
        <end position="2680"/>
    </location>
</feature>
<name>A0A8R2LVL0_BOMMO</name>
<feature type="compositionally biased region" description="Acidic residues" evidence="5">
    <location>
        <begin position="3588"/>
        <end position="3598"/>
    </location>
</feature>
<feature type="region of interest" description="Disordered" evidence="5">
    <location>
        <begin position="2656"/>
        <end position="2680"/>
    </location>
</feature>
<dbReference type="Pfam" id="PF17921">
    <property type="entry name" value="Integrase_H2C2"/>
    <property type="match status" value="1"/>
</dbReference>
<dbReference type="InterPro" id="IPR000477">
    <property type="entry name" value="RT_dom"/>
</dbReference>
<feature type="compositionally biased region" description="Basic residues" evidence="5">
    <location>
        <begin position="3606"/>
        <end position="3616"/>
    </location>
</feature>
<evidence type="ECO:0000259" key="8">
    <source>
        <dbReference type="PROSITE" id="PS50158"/>
    </source>
</evidence>
<dbReference type="SUPFAM" id="SSF81324">
    <property type="entry name" value="Voltage-gated potassium channels"/>
    <property type="match status" value="3"/>
</dbReference>
<dbReference type="Gene3D" id="3.10.10.10">
    <property type="entry name" value="HIV Type 1 Reverse Transcriptase, subunit A, domain 1"/>
    <property type="match status" value="2"/>
</dbReference>
<dbReference type="SMART" id="SM00100">
    <property type="entry name" value="cNMP"/>
    <property type="match status" value="4"/>
</dbReference>
<feature type="compositionally biased region" description="Basic and acidic residues" evidence="5">
    <location>
        <begin position="3451"/>
        <end position="3469"/>
    </location>
</feature>
<feature type="transmembrane region" description="Helical" evidence="6">
    <location>
        <begin position="1818"/>
        <end position="1838"/>
    </location>
</feature>
<keyword evidence="3" id="KW-0863">Zinc-finger</keyword>
<dbReference type="InterPro" id="IPR041588">
    <property type="entry name" value="Integrase_H2C2"/>
</dbReference>
<dbReference type="PANTHER" id="PTHR37984:SF5">
    <property type="entry name" value="PROTEIN NYNRIN-LIKE"/>
    <property type="match status" value="1"/>
</dbReference>
<dbReference type="Gene3D" id="1.10.340.70">
    <property type="match status" value="1"/>
</dbReference>
<dbReference type="GO" id="GO:0003676">
    <property type="term" value="F:nucleic acid binding"/>
    <property type="evidence" value="ECO:0007669"/>
    <property type="project" value="InterPro"/>
</dbReference>
<feature type="region of interest" description="Disordered" evidence="5">
    <location>
        <begin position="3448"/>
        <end position="3469"/>
    </location>
</feature>
<dbReference type="CDD" id="cd00038">
    <property type="entry name" value="CAP_ED"/>
    <property type="match status" value="4"/>
</dbReference>
<feature type="transmembrane region" description="Helical" evidence="6">
    <location>
        <begin position="2981"/>
        <end position="3007"/>
    </location>
</feature>
<dbReference type="InterPro" id="IPR055469">
    <property type="entry name" value="DUF7041"/>
</dbReference>
<evidence type="ECO:0000313" key="11">
    <source>
        <dbReference type="Proteomes" id="UP000005204"/>
    </source>
</evidence>
<feature type="transmembrane region" description="Helical" evidence="6">
    <location>
        <begin position="3031"/>
        <end position="3050"/>
    </location>
</feature>
<dbReference type="EC" id="2.7.7.49" evidence="1"/>
<dbReference type="PANTHER" id="PTHR37984">
    <property type="entry name" value="PROTEIN CBG26694"/>
    <property type="match status" value="1"/>
</dbReference>
<dbReference type="Gene3D" id="2.60.120.10">
    <property type="entry name" value="Jelly Rolls"/>
    <property type="match status" value="4"/>
</dbReference>
<feature type="domain" description="Cyclic nucleotide-binding" evidence="7">
    <location>
        <begin position="1421"/>
        <end position="1501"/>
    </location>
</feature>
<dbReference type="FunFam" id="3.30.420.10:FF:000032">
    <property type="entry name" value="Retrovirus-related Pol polyprotein from transposon 297-like Protein"/>
    <property type="match status" value="1"/>
</dbReference>
<dbReference type="InterPro" id="IPR043502">
    <property type="entry name" value="DNA/RNA_pol_sf"/>
</dbReference>
<feature type="transmembrane region" description="Helical" evidence="6">
    <location>
        <begin position="771"/>
        <end position="796"/>
    </location>
</feature>
<feature type="transmembrane region" description="Helical" evidence="6">
    <location>
        <begin position="1725"/>
        <end position="1747"/>
    </location>
</feature>
<dbReference type="Gene3D" id="1.10.287.630">
    <property type="entry name" value="Helix hairpin bin"/>
    <property type="match status" value="2"/>
</dbReference>
<dbReference type="Gene3D" id="1.10.287.70">
    <property type="match status" value="2"/>
</dbReference>
<dbReference type="InterPro" id="IPR036397">
    <property type="entry name" value="RNaseH_sf"/>
</dbReference>
<dbReference type="Pfam" id="PF00027">
    <property type="entry name" value="cNMP_binding"/>
    <property type="match status" value="2"/>
</dbReference>
<sequence length="3616" mass="412909">MPIGKVESFNMGSQNWDTYIRRVKQFMELNDIEQRLHVATLVTLVGSECYDLMCDLCAPDLPEEKDFDILVKLVKDHLEPERSEIAERHIFRQRKQQNNESIRSYLQSLKHLAKTCNFGITLEINLRDQFVSGLYSEEMRSRLFAEKDIDYKRAVELASALEAADRHAMAAGGTGGSSQAASESDGMHRVGGARAEARCACRRCGKLGHAEGRCRYKHYTCDSCGEKGHLKSMCRNRKGNQKIEKTREKTPIFVKARALPLALRERVERELDRLQSEGVIYKVDRSDYGTPIVPVVKANGDIRICGDYKITINPRLKDYHYPLPHIKDLFATLGGGEYYTKLDLSNAFQQCLLDEESQPMTAITTHVVLSVDSSQYGLGAVLTQKHIDGTERLVSCASRTLAPAELNYSQLDKEALAIMFGELHEGHPGIVKMKQLSRNYVWWETVDADIERVCAQCQACRSQRAAPPSVPLHSWPWPEEPWARLNLDFLGPFNNKYYLIIVDAHSKWIEVEKLSGTSATAVIACLRRLFARFGLAKRVVTDNGPPFSSVEFRSYLSKNGIKHLAVAPYHPSSNGAAENAVKTIKRVLKKALIEKEDDNTALTKFLFMYRNSEHSTTGREPAVALFGRRLRGRLDLLRPNTSSIVREAQLASESYNAGTAGYREAAEGDSVLLQDFTQGKKKWTTGTIKNRSGPVTYRVTADDGRLERDFAGLLHVKRALYALHSETDLKGKLMGSAAVRFVNALYSVNKMFIPIGPSVAPGNDLERVLCMLVMMMGCLVVTGAAVASLSLVISLYMRPEEQFQARYKLIMKEMKGSRLPARQRERVETFYKMYWHKQKAVSRTELLPTFPPTLPAAVYNDIYFEATQKTRILRDLSNQFLSELAKKTETIHYIPGDAIIKRSSKKSSIIYITYGDVEMVTAEDDSTAVLRMTRGTVLGPCALCVPAPLEVRAATFCTAHVLSVADLWRTAAKYGRTDEQTTILWAAVKEHLERVKFHYLSKIPEAVKHQSSLLYFKKCLMALRQARDRNGNLILAESHVMLEIAGCYIMRNHGDASLTDEADAICLRSTFPCIMQPNSSLLLVWNFFVSFVIVAVCFTHPYYLVFKKTVPLEFRFFDYVISIIYALDIVVHLSTGANVEEGVPITFSQTSSQHMRSRWFVLDVVGTVPIFEFIGEGYFAGMNKLLRLPKVFRILKRIEETCVYRSNVLRFLSYTLLLVIACYMITALQQAFMCFQFEYCQVSNFTHRPYWEHKPLDDAMVESRLSFGLYWAISMITFTCHMPIWGADNFNNVIYTMLLLEMCIVLRIFMEAVYSATIMVTSALREDYDACIENVKNFLIRKQMDPVLRQRFITYLQLCWYTDKAYSMTNKKSSIFYDLPAHVYRDIVTRQRSKYIERIPFVQFIHGEDLCDLSSKAKLFYTSPNEILLNTGDITNEMYVIKQGICEVYCPITKRVVKAIGPKSHFGVLTCILHLPAFYTVKAVTHVQMFSVARKQLLRTLEMPKVKDAIEYAKRTPEYHRLLRHREPFLSYSPPDPIPNMERFLLPRKHLPDTAFLQPFDRLGFLSVLRYIFPRFTIRPDGRYLTVYECVRALCALASSMVFPNYTYLVLQWPSLYHVSVILDATAYFDVLQRMLVGYFNEHGVLVYHPASTAAHYLKGAFIVDVIACLQLENLESSTKESFGDMYRVTHMTQILMLNRLIQLYRIPSAMVLLKKYIERRDIMIVLKATPIFLATLNVLTCLMVFYSVDVYYSLGEKGWLIVPTRDRGGSWLHLFENAFRYNMTATPWNIHLSCYFWVVYEATSTGYNSLHPSNLELMWVLFIGMVFCAMITTYFSVRIISVRANVNQALASFQEHMRDMVVYMRREKLDPALTKEVLDYYEYNWDKMRGIDYMSLLKLCDQITLRTDATLHIFGPPFAKVPASYICGKMDSTSEVCRVGVKVPPFWPNEPALWFVQLEGQFALSNITVDATKFYHVLANLDYKYVCEVKDIITNPPTENKYEKIKTELISRLSASQEQRVRQLLTHEELGDRKPSQFLRHLRNLAGSDVPDEFVRSLWTSRLPSHVQAIIAAQVDLPLDSVAQIVDKIHEITIQPHNQVAATSTAVPTTEVSSSTFTMEQLTRRIDDLAKKMDELKIDLIRAYNQLSVNPADIAKTAVTTPFGLFEFPFMSFGLCNAAQTFQRFMDEILRDLDFCYPYIDDILIGSQNETLHLEHLKKVFQRLQDHGVVINVSKCVFGEPQVDFLGYAVSSSGTRPLLQKVEAIQNFPQPKTIKELRRFLGMVNFYRRFMPKAANIQAPLHNVLSGPALKPRTPITWSAELLEAFIACKKSLAEATLLAHPNPSAALILCTDASDNAIGDDNVVADALSRTEAITSELDMHALASSQKDDQELQKLLECGSSLDLQKINISGSVVDRFTRWPEVMPLYDIKAETVARAFVTGWISRFGCPEKITTDRGKQFDAHLFKELSRLTGTHHIQTTAYHPAANGMVERFHRQLKSAIMCHENDEWYEVLPWVLLGIRSAWKEDVGSSSAELVYGEPLRLPGTFFNTSPTEVVDHNDFLSRLRAYIRKIKPTPVIHHGTSPVFISKQLSSSNQVFLRQDAIRKPLQPPYTGPYTVLERRDKYYKLDIKGKPATVSLDRLKPAYILSDSESHFADSSPSISRSVQRTKSGRQGKNQLKDSLQCRILSHCDLSLLRIMGRAVRSVHFLRGTRIIEANDVIADMYILDYGDVDMIEIRGSMSNVVNLPKGSVFGNLEGAPNIRCPVTFMSTSKAHLLMINSKLFHQIIKDFPAVVQLMKECRSEDTKCYILGNVGDAFKIRKERSMSSPILFRKRKGLIKYLYYKDKLVQIYLIAISLICVYGDLYNAGFQDNRTWLILTLYALDMGFYVKILMQYILPQIVVETDHSKNVLLPMRTKYFKGEFKYDLISCIPFELFSLLATDNRWCMFSLLRMNRTLRVVTVYRCLLKLRERITSNLIISTINSVFIWFTLFVHATTCLWYFIAVMEDSHEPGTSWLHADNGDSMCHNMYICSLYFILTTFTQNGVGDIMPKKHSEVIFVSILQIVSTMLYMVYVGEFSNIIQYLSFRSFTFYSTYLQLQEFLHNNRVSKNLVAIVNKYCLHLWRESRGLQQPHFLETAPHGLRLEIMSAAYLNHLTRHHVFENCEAAFLRQLVGCFKLYSYNEDMYVVKESEITDSMYFIHTGRVQETSEARDGSARIYTAGTCFGVSQGLVRNTPYMNSYRTLTKSQVLTLNYNHWEYLLKHFPSSMVAINRHTKGSEDEGKDDHGFFPKFKQRPSFERTETGTSLPPRLGSEQSSRYAGPHEADIPTASESNDTEKWPMNSRGTLEEEPVDLLSEEQNEIELKELSIGESSGSVSRSTRDPRQPQYVDRVERRSSALINKASSTAKDLMEKQDNETVEQSDVADDKDILLLQEDEESTLALIKITDENKPPESKFEPDSEMIQRDSNIDAAEELMGTIDITQSHDTQPKVDQTELDKEKSDDILPSNLDSENKFDIATSVAKSSKRFVKVRYEDEEKEAPTSTTKTMSDEEASTSKAEELLTKERNLRTLDSDTYLNLIPDTEEVEEEESSDSSSSTSLKRRYPRPSNF</sequence>
<feature type="domain" description="Cyclic nucleotide-binding" evidence="7">
    <location>
        <begin position="872"/>
        <end position="955"/>
    </location>
</feature>
<dbReference type="PROSITE" id="PS50994">
    <property type="entry name" value="INTEGRASE"/>
    <property type="match status" value="2"/>
</dbReference>
<feature type="transmembrane region" description="Helical" evidence="6">
    <location>
        <begin position="2852"/>
        <end position="2872"/>
    </location>
</feature>
<dbReference type="InterPro" id="IPR043128">
    <property type="entry name" value="Rev_trsase/Diguanyl_cyclase"/>
</dbReference>
<dbReference type="InterPro" id="IPR001878">
    <property type="entry name" value="Znf_CCHC"/>
</dbReference>
<dbReference type="InterPro" id="IPR012337">
    <property type="entry name" value="RNaseH-like_sf"/>
</dbReference>
<dbReference type="Proteomes" id="UP000005204">
    <property type="component" value="Unassembled WGS sequence"/>
</dbReference>
<keyword evidence="2" id="KW-0511">Multifunctional enzyme</keyword>
<feature type="region of interest" description="Disordered" evidence="5">
    <location>
        <begin position="3540"/>
        <end position="3616"/>
    </location>
</feature>
<dbReference type="PROSITE" id="PS50158">
    <property type="entry name" value="ZF_CCHC"/>
    <property type="match status" value="1"/>
</dbReference>
<reference evidence="10" key="2">
    <citation type="submission" date="2022-06" db="UniProtKB">
        <authorList>
            <consortium name="EnsemblMetazoa"/>
        </authorList>
    </citation>
    <scope>IDENTIFICATION</scope>
    <source>
        <strain evidence="10">p50T (Dazao)</strain>
    </source>
</reference>
<evidence type="ECO:0000256" key="6">
    <source>
        <dbReference type="SAM" id="Phobius"/>
    </source>
</evidence>
<feature type="transmembrane region" description="Helical" evidence="6">
    <location>
        <begin position="1211"/>
        <end position="1228"/>
    </location>
</feature>
<keyword evidence="4" id="KW-0175">Coiled coil</keyword>
<feature type="compositionally biased region" description="Basic and acidic residues" evidence="5">
    <location>
        <begin position="3384"/>
        <end position="3401"/>
    </location>
</feature>
<feature type="compositionally biased region" description="Low complexity" evidence="5">
    <location>
        <begin position="3374"/>
        <end position="3383"/>
    </location>
</feature>
<protein>
    <recommendedName>
        <fullName evidence="1">RNA-directed DNA polymerase</fullName>
        <ecNumber evidence="1">2.7.7.49</ecNumber>
    </recommendedName>
</protein>
<dbReference type="SUPFAM" id="SSF53098">
    <property type="entry name" value="Ribonuclease H-like"/>
    <property type="match status" value="2"/>
</dbReference>
<dbReference type="EnsemblMetazoa" id="XM_038010549.1">
    <property type="protein sequence ID" value="XP_037866477.1"/>
    <property type="gene ID" value="LOC101746914"/>
</dbReference>
<evidence type="ECO:0000256" key="2">
    <source>
        <dbReference type="ARBA" id="ARBA00023268"/>
    </source>
</evidence>
<evidence type="ECO:0000313" key="10">
    <source>
        <dbReference type="EnsemblMetazoa" id="XP_037866477.1"/>
    </source>
</evidence>
<dbReference type="Gene3D" id="3.30.420.10">
    <property type="entry name" value="Ribonuclease H-like superfamily/Ribonuclease H"/>
    <property type="match status" value="2"/>
</dbReference>
<dbReference type="Pfam" id="PF00665">
    <property type="entry name" value="rve"/>
    <property type="match status" value="1"/>
</dbReference>
<dbReference type="Pfam" id="PF00078">
    <property type="entry name" value="RVT_1"/>
    <property type="match status" value="1"/>
</dbReference>
<dbReference type="InterPro" id="IPR018490">
    <property type="entry name" value="cNMP-bd_dom_sf"/>
</dbReference>
<feature type="transmembrane region" description="Helical" evidence="6">
    <location>
        <begin position="3062"/>
        <end position="3080"/>
    </location>
</feature>
<reference evidence="11" key="1">
    <citation type="journal article" date="2008" name="Insect Biochem. Mol. Biol.">
        <title>The genome of a lepidopteran model insect, the silkworm Bombyx mori.</title>
        <authorList>
            <consortium name="International Silkworm Genome Consortium"/>
        </authorList>
    </citation>
    <scope>NUCLEOTIDE SEQUENCE [LARGE SCALE GENOMIC DNA]</scope>
    <source>
        <strain evidence="11">p50T</strain>
    </source>
</reference>
<feature type="compositionally biased region" description="Polar residues" evidence="5">
    <location>
        <begin position="3403"/>
        <end position="3412"/>
    </location>
</feature>
<feature type="region of interest" description="Disordered" evidence="5">
    <location>
        <begin position="3485"/>
        <end position="3513"/>
    </location>
</feature>
<dbReference type="InterPro" id="IPR014710">
    <property type="entry name" value="RmlC-like_jellyroll"/>
</dbReference>
<feature type="region of interest" description="Disordered" evidence="5">
    <location>
        <begin position="3280"/>
        <end position="3355"/>
    </location>
</feature>
<feature type="transmembrane region" description="Helical" evidence="6">
    <location>
        <begin position="1160"/>
        <end position="1180"/>
    </location>
</feature>
<feature type="transmembrane region" description="Helical" evidence="6">
    <location>
        <begin position="1269"/>
        <end position="1287"/>
    </location>
</feature>
<keyword evidence="3" id="KW-0862">Zinc</keyword>
<feature type="transmembrane region" description="Helical" evidence="6">
    <location>
        <begin position="1081"/>
        <end position="1104"/>
    </location>
</feature>
<dbReference type="InterPro" id="IPR000595">
    <property type="entry name" value="cNMP-bd_dom"/>
</dbReference>
<evidence type="ECO:0000256" key="4">
    <source>
        <dbReference type="SAM" id="Coils"/>
    </source>
</evidence>
<feature type="coiled-coil region" evidence="4">
    <location>
        <begin position="2120"/>
        <end position="2147"/>
    </location>
</feature>
<evidence type="ECO:0000256" key="3">
    <source>
        <dbReference type="PROSITE-ProRule" id="PRU00047"/>
    </source>
</evidence>
<organism evidence="10 11">
    <name type="scientific">Bombyx mori</name>
    <name type="common">Silk moth</name>
    <dbReference type="NCBI Taxonomy" id="7091"/>
    <lineage>
        <taxon>Eukaryota</taxon>
        <taxon>Metazoa</taxon>
        <taxon>Ecdysozoa</taxon>
        <taxon>Arthropoda</taxon>
        <taxon>Hexapoda</taxon>
        <taxon>Insecta</taxon>
        <taxon>Pterygota</taxon>
        <taxon>Neoptera</taxon>
        <taxon>Endopterygota</taxon>
        <taxon>Lepidoptera</taxon>
        <taxon>Glossata</taxon>
        <taxon>Ditrysia</taxon>
        <taxon>Bombycoidea</taxon>
        <taxon>Bombycidae</taxon>
        <taxon>Bombycinae</taxon>
        <taxon>Bombyx</taxon>
    </lineage>
</organism>
<feature type="region of interest" description="Disordered" evidence="5">
    <location>
        <begin position="3371"/>
        <end position="3433"/>
    </location>
</feature>
<dbReference type="InterPro" id="IPR050951">
    <property type="entry name" value="Retrovirus_Pol_polyprotein"/>
</dbReference>
<feature type="domain" description="Integrase catalytic" evidence="9">
    <location>
        <begin position="2379"/>
        <end position="2563"/>
    </location>
</feature>
<dbReference type="SUPFAM" id="SSF56672">
    <property type="entry name" value="DNA/RNA polymerases"/>
    <property type="match status" value="2"/>
</dbReference>
<keyword evidence="6" id="KW-0812">Transmembrane</keyword>
<feature type="domain" description="Cyclic nucleotide-binding" evidence="7">
    <location>
        <begin position="3165"/>
        <end position="3266"/>
    </location>
</feature>
<dbReference type="InterPro" id="IPR041577">
    <property type="entry name" value="RT_RNaseH_2"/>
</dbReference>
<feature type="domain" description="Integrase catalytic" evidence="9">
    <location>
        <begin position="477"/>
        <end position="629"/>
    </location>
</feature>
<dbReference type="FunFam" id="3.30.70.270:FF:000003">
    <property type="entry name" value="Transposon Ty3-G Gag-Pol polyprotein"/>
    <property type="match status" value="1"/>
</dbReference>
<dbReference type="SMART" id="SM00343">
    <property type="entry name" value="ZnF_C2HC"/>
    <property type="match status" value="2"/>
</dbReference>
<feature type="compositionally biased region" description="Basic and acidic residues" evidence="5">
    <location>
        <begin position="3563"/>
        <end position="3578"/>
    </location>
</feature>
<feature type="compositionally biased region" description="Basic and acidic residues" evidence="5">
    <location>
        <begin position="3281"/>
        <end position="3293"/>
    </location>
</feature>
<keyword evidence="11" id="KW-1185">Reference proteome</keyword>
<keyword evidence="6" id="KW-1133">Transmembrane helix</keyword>
<dbReference type="SUPFAM" id="SSF51206">
    <property type="entry name" value="cAMP-binding domain-like"/>
    <property type="match status" value="4"/>
</dbReference>
<keyword evidence="3" id="KW-0479">Metal-binding</keyword>
<evidence type="ECO:0000256" key="1">
    <source>
        <dbReference type="ARBA" id="ARBA00012493"/>
    </source>
</evidence>
<proteinExistence type="predicted"/>
<evidence type="ECO:0000256" key="5">
    <source>
        <dbReference type="SAM" id="MobiDB-lite"/>
    </source>
</evidence>
<dbReference type="FunFam" id="3.30.70.270:FF:000026">
    <property type="entry name" value="Transposon Ty3-G Gag-Pol polyprotein"/>
    <property type="match status" value="1"/>
</dbReference>
<dbReference type="Pfam" id="PF17919">
    <property type="entry name" value="RT_RNaseH_2"/>
    <property type="match status" value="1"/>
</dbReference>
<dbReference type="GO" id="GO:0008270">
    <property type="term" value="F:zinc ion binding"/>
    <property type="evidence" value="ECO:0007669"/>
    <property type="project" value="UniProtKB-KW"/>
</dbReference>
<dbReference type="GO" id="GO:0042575">
    <property type="term" value="C:DNA polymerase complex"/>
    <property type="evidence" value="ECO:0007669"/>
    <property type="project" value="UniProtKB-ARBA"/>
</dbReference>